<protein>
    <submittedName>
        <fullName evidence="2">Uncharacterized protein</fullName>
    </submittedName>
</protein>
<evidence type="ECO:0000313" key="2">
    <source>
        <dbReference type="EMBL" id="KKL59684.1"/>
    </source>
</evidence>
<proteinExistence type="predicted"/>
<gene>
    <name evidence="2" type="ORF">LCGC14_2212860</name>
</gene>
<reference evidence="2" key="1">
    <citation type="journal article" date="2015" name="Nature">
        <title>Complex archaea that bridge the gap between prokaryotes and eukaryotes.</title>
        <authorList>
            <person name="Spang A."/>
            <person name="Saw J.H."/>
            <person name="Jorgensen S.L."/>
            <person name="Zaremba-Niedzwiedzka K."/>
            <person name="Martijn J."/>
            <person name="Lind A.E."/>
            <person name="van Eijk R."/>
            <person name="Schleper C."/>
            <person name="Guy L."/>
            <person name="Ettema T.J."/>
        </authorList>
    </citation>
    <scope>NUCLEOTIDE SEQUENCE</scope>
</reference>
<sequence length="70" mass="7720">MSLATLQERQTQLILQRSQGKDIVEQAERELGAIQFATQELKAQIKEQEAEAEDKELAAAAGPLIPSTQK</sequence>
<dbReference type="EMBL" id="LAZR01029403">
    <property type="protein sequence ID" value="KKL59684.1"/>
    <property type="molecule type" value="Genomic_DNA"/>
</dbReference>
<evidence type="ECO:0000256" key="1">
    <source>
        <dbReference type="SAM" id="MobiDB-lite"/>
    </source>
</evidence>
<organism evidence="2">
    <name type="scientific">marine sediment metagenome</name>
    <dbReference type="NCBI Taxonomy" id="412755"/>
    <lineage>
        <taxon>unclassified sequences</taxon>
        <taxon>metagenomes</taxon>
        <taxon>ecological metagenomes</taxon>
    </lineage>
</organism>
<dbReference type="AlphaFoldDB" id="A0A0F9DDD8"/>
<feature type="region of interest" description="Disordered" evidence="1">
    <location>
        <begin position="47"/>
        <end position="70"/>
    </location>
</feature>
<accession>A0A0F9DDD8</accession>
<name>A0A0F9DDD8_9ZZZZ</name>
<comment type="caution">
    <text evidence="2">The sequence shown here is derived from an EMBL/GenBank/DDBJ whole genome shotgun (WGS) entry which is preliminary data.</text>
</comment>